<evidence type="ECO:0000313" key="2">
    <source>
        <dbReference type="Proteomes" id="UP000756921"/>
    </source>
</evidence>
<protein>
    <submittedName>
        <fullName evidence="1">Hsp70-like protein</fullName>
    </submittedName>
</protein>
<dbReference type="InterPro" id="IPR043129">
    <property type="entry name" value="ATPase_NBD"/>
</dbReference>
<gene>
    <name evidence="1" type="ORF">PMIN01_11927</name>
</gene>
<reference evidence="1" key="1">
    <citation type="journal article" date="2020" name="Mol. Plant Microbe Interact.">
        <title>Genome Sequence of the Biocontrol Agent Coniothyrium minitans strain Conio (IMI 134523).</title>
        <authorList>
            <person name="Patel D."/>
            <person name="Shittu T.A."/>
            <person name="Baroncelli R."/>
            <person name="Muthumeenakshi S."/>
            <person name="Osborne T.H."/>
            <person name="Janganan T.K."/>
            <person name="Sreenivasaprasad S."/>
        </authorList>
    </citation>
    <scope>NUCLEOTIDE SEQUENCE</scope>
    <source>
        <strain evidence="1">Conio</strain>
    </source>
</reference>
<dbReference type="OrthoDB" id="2963168at2759"/>
<accession>A0A9P6G977</accession>
<keyword evidence="2" id="KW-1185">Reference proteome</keyword>
<sequence length="516" mass="57165">MAATNRIIVAIDFGTTFTGVAYAEVPSDYCGGAPEITVVQDWPKAQTGTVSAVKVPSQIQSLADGGAGHRWGYDIPPDMKRHTWFKLHLETDRGGSDKTDSSAVDITAAFLAHVKTHLFKVLGKERGVDLWGSLSLELVITFPAIWSESAKDKTLKAVDKTGFNKYELPHLKQIVTTTEPEAATLYVLHTMRTSRVFGEIGVGESFLVCDLGGGTVDTVAYEVDQIEPLILKEVTGIQDGELPISKDEMVTLFRPCCAQVVDLIQEQLERAKRNKATVKQVLVVGGFAASQYMYKEIEAAVERFSGTMHVVRPQNPWAAVVMGAVLTGLQCRQSPIVSSRMCRRHYGTEVNTPYDKKHHEGSTTEICKVTGAKFACQRMRWILPKGKDLPTEDSVHVSHEVEWSFAIDEEKPVGKIELKACDLDTAPDDSTNENVYAVATIIVDLIKLPYTICRRKRKRGMSSGSRYHKYECIIELSIQTSPYQKDGLLIHPCDIFSSQLKKQSGIIGFQFFGNED</sequence>
<dbReference type="EMBL" id="WJXW01000015">
    <property type="protein sequence ID" value="KAF9729994.1"/>
    <property type="molecule type" value="Genomic_DNA"/>
</dbReference>
<dbReference type="SUPFAM" id="SSF53067">
    <property type="entry name" value="Actin-like ATPase domain"/>
    <property type="match status" value="2"/>
</dbReference>
<name>A0A9P6G977_9PLEO</name>
<dbReference type="PANTHER" id="PTHR14187:SF82">
    <property type="entry name" value="FAMILY CHAPERONE, PUTATIVE (AFU_ORTHOLOGUE AFUA_7G08575)-RELATED"/>
    <property type="match status" value="1"/>
</dbReference>
<evidence type="ECO:0000313" key="1">
    <source>
        <dbReference type="EMBL" id="KAF9729994.1"/>
    </source>
</evidence>
<comment type="caution">
    <text evidence="1">The sequence shown here is derived from an EMBL/GenBank/DDBJ whole genome shotgun (WGS) entry which is preliminary data.</text>
</comment>
<dbReference type="PANTHER" id="PTHR14187">
    <property type="entry name" value="ALPHA KINASE/ELONGATION FACTOR 2 KINASE"/>
    <property type="match status" value="1"/>
</dbReference>
<dbReference type="AlphaFoldDB" id="A0A9P6G977"/>
<dbReference type="Gene3D" id="3.30.420.40">
    <property type="match status" value="2"/>
</dbReference>
<proteinExistence type="predicted"/>
<organism evidence="1 2">
    <name type="scientific">Paraphaeosphaeria minitans</name>
    <dbReference type="NCBI Taxonomy" id="565426"/>
    <lineage>
        <taxon>Eukaryota</taxon>
        <taxon>Fungi</taxon>
        <taxon>Dikarya</taxon>
        <taxon>Ascomycota</taxon>
        <taxon>Pezizomycotina</taxon>
        <taxon>Dothideomycetes</taxon>
        <taxon>Pleosporomycetidae</taxon>
        <taxon>Pleosporales</taxon>
        <taxon>Massarineae</taxon>
        <taxon>Didymosphaeriaceae</taxon>
        <taxon>Paraphaeosphaeria</taxon>
    </lineage>
</organism>
<dbReference type="Proteomes" id="UP000756921">
    <property type="component" value="Unassembled WGS sequence"/>
</dbReference>